<keyword evidence="2" id="KW-1185">Reference proteome</keyword>
<protein>
    <submittedName>
        <fullName evidence="1">Uncharacterized protein</fullName>
    </submittedName>
</protein>
<dbReference type="EMBL" id="UYJE01001293">
    <property type="protein sequence ID" value="VDI00970.1"/>
    <property type="molecule type" value="Genomic_DNA"/>
</dbReference>
<organism evidence="1 2">
    <name type="scientific">Mytilus galloprovincialis</name>
    <name type="common">Mediterranean mussel</name>
    <dbReference type="NCBI Taxonomy" id="29158"/>
    <lineage>
        <taxon>Eukaryota</taxon>
        <taxon>Metazoa</taxon>
        <taxon>Spiralia</taxon>
        <taxon>Lophotrochozoa</taxon>
        <taxon>Mollusca</taxon>
        <taxon>Bivalvia</taxon>
        <taxon>Autobranchia</taxon>
        <taxon>Pteriomorphia</taxon>
        <taxon>Mytilida</taxon>
        <taxon>Mytiloidea</taxon>
        <taxon>Mytilidae</taxon>
        <taxon>Mytilinae</taxon>
        <taxon>Mytilus</taxon>
    </lineage>
</organism>
<name>A0A8B6C897_MYTGA</name>
<dbReference type="OrthoDB" id="6142323at2759"/>
<reference evidence="1" key="1">
    <citation type="submission" date="2018-11" db="EMBL/GenBank/DDBJ databases">
        <authorList>
            <person name="Alioto T."/>
            <person name="Alioto T."/>
        </authorList>
    </citation>
    <scope>NUCLEOTIDE SEQUENCE</scope>
</reference>
<dbReference type="AlphaFoldDB" id="A0A8B6C897"/>
<dbReference type="Proteomes" id="UP000596742">
    <property type="component" value="Unassembled WGS sequence"/>
</dbReference>
<evidence type="ECO:0000313" key="2">
    <source>
        <dbReference type="Proteomes" id="UP000596742"/>
    </source>
</evidence>
<comment type="caution">
    <text evidence="1">The sequence shown here is derived from an EMBL/GenBank/DDBJ whole genome shotgun (WGS) entry which is preliminary data.</text>
</comment>
<proteinExistence type="predicted"/>
<gene>
    <name evidence="1" type="ORF">MGAL_10B013607</name>
</gene>
<sequence>MRPENLNDEDDTETIDDKWEKISEIFTKSAEESIGFKQKQKHKDWITPRTWNNITIRRDTKKKLNEAKSQRLKERYQLEYSQIHRNVNRMVRPDNETTREPTWIA</sequence>
<accession>A0A8B6C897</accession>
<evidence type="ECO:0000313" key="1">
    <source>
        <dbReference type="EMBL" id="VDI00970.1"/>
    </source>
</evidence>